<dbReference type="Proteomes" id="UP000228380">
    <property type="component" value="Unplaced"/>
</dbReference>
<feature type="domain" description="Bifunctional inhibitor/plant lipid transfer protein/seed storage helical" evidence="3">
    <location>
        <begin position="35"/>
        <end position="110"/>
    </location>
</feature>
<reference evidence="5" key="1">
    <citation type="submission" date="2025-08" db="UniProtKB">
        <authorList>
            <consortium name="RefSeq"/>
        </authorList>
    </citation>
    <scope>IDENTIFICATION</scope>
    <source>
        <tissue evidence="5">Young leaves</tissue>
    </source>
</reference>
<feature type="chain" id="PRO_5034700266" description="Non-specific lipid-transfer protein" evidence="2">
    <location>
        <begin position="21"/>
        <end position="124"/>
    </location>
</feature>
<dbReference type="GO" id="GO:0006869">
    <property type="term" value="P:lipid transport"/>
    <property type="evidence" value="ECO:0007669"/>
    <property type="project" value="InterPro"/>
</dbReference>
<dbReference type="GeneID" id="113462456"/>
<dbReference type="InterPro" id="IPR000528">
    <property type="entry name" value="Plant_nsLTP"/>
</dbReference>
<gene>
    <name evidence="5" type="primary">LOC113462456</name>
</gene>
<dbReference type="PROSITE" id="PS00597">
    <property type="entry name" value="PLANT_LTP"/>
    <property type="match status" value="1"/>
</dbReference>
<dbReference type="RefSeq" id="XP_026658725.2">
    <property type="nucleotide sequence ID" value="XM_026802924.2"/>
</dbReference>
<dbReference type="CDD" id="cd01960">
    <property type="entry name" value="nsLTP1"/>
    <property type="match status" value="1"/>
</dbReference>
<dbReference type="Pfam" id="PF00234">
    <property type="entry name" value="Tryp_alpha_amyl"/>
    <property type="match status" value="1"/>
</dbReference>
<dbReference type="KEGG" id="pda:113462456"/>
<dbReference type="SUPFAM" id="SSF47699">
    <property type="entry name" value="Bifunctional inhibitor/lipid-transfer protein/seed storage 2S albumin"/>
    <property type="match status" value="1"/>
</dbReference>
<evidence type="ECO:0000259" key="3">
    <source>
        <dbReference type="SMART" id="SM00499"/>
    </source>
</evidence>
<dbReference type="PRINTS" id="PR00382">
    <property type="entry name" value="LIPIDTRNSFER"/>
</dbReference>
<dbReference type="InterPro" id="IPR036312">
    <property type="entry name" value="Bifun_inhib/LTP/seed_sf"/>
</dbReference>
<evidence type="ECO:0000313" key="5">
    <source>
        <dbReference type="RefSeq" id="XP_026658725.2"/>
    </source>
</evidence>
<sequence>MARLLALLAVLAAARAWAYAAAPPCNEIARVIAPCMAYLSYQAWVPYGRCCAGVAALNGTVATRGDRVAICNCFKSVVPNFPGVDFSRAATLPRLCGVLINITISPSIDCSSLPPPRELQEVQH</sequence>
<dbReference type="InterPro" id="IPR016140">
    <property type="entry name" value="Bifunc_inhib/LTP/seed_store"/>
</dbReference>
<comment type="similarity">
    <text evidence="1">Belongs to the plant LTP family.</text>
</comment>
<dbReference type="Gene3D" id="1.10.110.10">
    <property type="entry name" value="Plant lipid-transfer and hydrophobic proteins"/>
    <property type="match status" value="1"/>
</dbReference>
<name>A0A8B8J1Q6_PHODC</name>
<keyword evidence="1" id="KW-0446">Lipid-binding</keyword>
<keyword evidence="2" id="KW-0732">Signal</keyword>
<protein>
    <recommendedName>
        <fullName evidence="1">Non-specific lipid-transfer protein</fullName>
    </recommendedName>
</protein>
<dbReference type="GO" id="GO:0008289">
    <property type="term" value="F:lipid binding"/>
    <property type="evidence" value="ECO:0007669"/>
    <property type="project" value="UniProtKB-KW"/>
</dbReference>
<accession>A0A8B8J1Q6</accession>
<dbReference type="OrthoDB" id="1862539at2759"/>
<keyword evidence="1" id="KW-0813">Transport</keyword>
<evidence type="ECO:0000256" key="2">
    <source>
        <dbReference type="SAM" id="SignalP"/>
    </source>
</evidence>
<dbReference type="PANTHER" id="PTHR33076">
    <property type="entry name" value="NON-SPECIFIC LIPID-TRANSFER PROTEIN 2-RELATED"/>
    <property type="match status" value="1"/>
</dbReference>
<proteinExistence type="inferred from homology"/>
<organism evidence="4 5">
    <name type="scientific">Phoenix dactylifera</name>
    <name type="common">Date palm</name>
    <dbReference type="NCBI Taxonomy" id="42345"/>
    <lineage>
        <taxon>Eukaryota</taxon>
        <taxon>Viridiplantae</taxon>
        <taxon>Streptophyta</taxon>
        <taxon>Embryophyta</taxon>
        <taxon>Tracheophyta</taxon>
        <taxon>Spermatophyta</taxon>
        <taxon>Magnoliopsida</taxon>
        <taxon>Liliopsida</taxon>
        <taxon>Arecaceae</taxon>
        <taxon>Coryphoideae</taxon>
        <taxon>Phoeniceae</taxon>
        <taxon>Phoenix</taxon>
    </lineage>
</organism>
<feature type="signal peptide" evidence="2">
    <location>
        <begin position="1"/>
        <end position="20"/>
    </location>
</feature>
<dbReference type="SMART" id="SM00499">
    <property type="entry name" value="AAI"/>
    <property type="match status" value="1"/>
</dbReference>
<evidence type="ECO:0000256" key="1">
    <source>
        <dbReference type="RuleBase" id="RU000628"/>
    </source>
</evidence>
<dbReference type="AlphaFoldDB" id="A0A8B8J1Q6"/>
<comment type="function">
    <text evidence="1">Plant non-specific lipid-transfer proteins transfer phospholipids as well as galactolipids across membranes. May play a role in wax or cutin deposition in the cell walls of expanding epidermal cells and certain secretory tissues.</text>
</comment>
<evidence type="ECO:0000313" key="4">
    <source>
        <dbReference type="Proteomes" id="UP000228380"/>
    </source>
</evidence>
<keyword evidence="4" id="KW-1185">Reference proteome</keyword>